<dbReference type="KEGG" id="ghi:107926646"/>
<protein>
    <submittedName>
        <fullName evidence="3">Uncharacterized mitochondrial protein AtMg00810-like</fullName>
    </submittedName>
</protein>
<dbReference type="PANTHER" id="PTHR11439:SF515">
    <property type="entry name" value="GAG-POL POLYPROTEIN"/>
    <property type="match status" value="1"/>
</dbReference>
<dbReference type="Pfam" id="PF07727">
    <property type="entry name" value="RVT_2"/>
    <property type="match status" value="1"/>
</dbReference>
<dbReference type="GeneID" id="107926646"/>
<dbReference type="InterPro" id="IPR043502">
    <property type="entry name" value="DNA/RNA_pol_sf"/>
</dbReference>
<dbReference type="AlphaFoldDB" id="A0A1U8LHZ9"/>
<name>A0A1U8LHZ9_GOSHI</name>
<dbReference type="Proteomes" id="UP000818029">
    <property type="component" value="Chromosome A07"/>
</dbReference>
<dbReference type="RefSeq" id="XP_016713033.2">
    <property type="nucleotide sequence ID" value="XM_016857544.2"/>
</dbReference>
<dbReference type="CDD" id="cd09272">
    <property type="entry name" value="RNase_HI_RT_Ty1"/>
    <property type="match status" value="1"/>
</dbReference>
<reference evidence="2" key="1">
    <citation type="journal article" date="2020" name="Nat. Genet.">
        <title>Genomic diversifications of five Gossypium allopolyploid species and their impact on cotton improvement.</title>
        <authorList>
            <person name="Chen Z.J."/>
            <person name="Sreedasyam A."/>
            <person name="Ando A."/>
            <person name="Song Q."/>
            <person name="De Santiago L.M."/>
            <person name="Hulse-Kemp A.M."/>
            <person name="Ding M."/>
            <person name="Ye W."/>
            <person name="Kirkbride R.C."/>
            <person name="Jenkins J."/>
            <person name="Plott C."/>
            <person name="Lovell J."/>
            <person name="Lin Y.M."/>
            <person name="Vaughn R."/>
            <person name="Liu B."/>
            <person name="Simpson S."/>
            <person name="Scheffler B.E."/>
            <person name="Wen L."/>
            <person name="Saski C.A."/>
            <person name="Grover C.E."/>
            <person name="Hu G."/>
            <person name="Conover J.L."/>
            <person name="Carlson J.W."/>
            <person name="Shu S."/>
            <person name="Boston L.B."/>
            <person name="Williams M."/>
            <person name="Peterson D.G."/>
            <person name="McGee K."/>
            <person name="Jones D.C."/>
            <person name="Wendel J.F."/>
            <person name="Stelly D.M."/>
            <person name="Grimwood J."/>
            <person name="Schmutz J."/>
        </authorList>
    </citation>
    <scope>NUCLEOTIDE SEQUENCE [LARGE SCALE GENOMIC DNA]</scope>
    <source>
        <strain evidence="2">cv. TM-1</strain>
    </source>
</reference>
<sequence length="412" mass="46993">MAIVAQNKCKIYQMDMKLAFLNGYLEEEVYIEQPPGYSKQGQQDKVYHLKKALYGLKQAPRAWNTRINEYFQKNGFIKSLYEHALYTKKNEVGDIMIVCLYVDDMIFFLYSDDMIFTGNNPGMFNDFKKAMTKEFEMTNIGEMSYFLGVSVKQTKDGTFVSQKKYAEQILRKFNMKDCKPVATPAEPGTILSVDSSREPVNPTLFKSIIGSLRYLTITWPDIMYAVGIVSRYMEKPKQDHLIAAKRILRYIKGTIDQGLFYTYSQSSKLVGYSDSDYGGDLDDCKSTSGYLFHIGSAAFSWSSKKKQAVALSTCEAEYVAVATCTCQAIWLKNILGELSIIQEGPITIYVDNKSTISLVKNPVSHSRSKHIDTKYHFIREQVKNKKCGVSLLQNRRSTGGYFYEAIESRHIL</sequence>
<evidence type="ECO:0000313" key="3">
    <source>
        <dbReference type="RefSeq" id="XP_016713033.2"/>
    </source>
</evidence>
<dbReference type="InterPro" id="IPR013103">
    <property type="entry name" value="RVT_2"/>
</dbReference>
<dbReference type="PaxDb" id="3635-A0A1U8LHZ9"/>
<evidence type="ECO:0000313" key="2">
    <source>
        <dbReference type="Proteomes" id="UP000818029"/>
    </source>
</evidence>
<accession>A0A1U8LHZ9</accession>
<reference evidence="3" key="2">
    <citation type="submission" date="2025-08" db="UniProtKB">
        <authorList>
            <consortium name="RefSeq"/>
        </authorList>
    </citation>
    <scope>IDENTIFICATION</scope>
</reference>
<keyword evidence="2" id="KW-1185">Reference proteome</keyword>
<dbReference type="PANTHER" id="PTHR11439">
    <property type="entry name" value="GAG-POL-RELATED RETROTRANSPOSON"/>
    <property type="match status" value="1"/>
</dbReference>
<dbReference type="STRING" id="3635.A0A1U8LHZ9"/>
<dbReference type="SUPFAM" id="SSF56672">
    <property type="entry name" value="DNA/RNA polymerases"/>
    <property type="match status" value="1"/>
</dbReference>
<proteinExistence type="predicted"/>
<feature type="domain" description="Reverse transcriptase Ty1/copia-type" evidence="1">
    <location>
        <begin position="2"/>
        <end position="186"/>
    </location>
</feature>
<organism evidence="2 3">
    <name type="scientific">Gossypium hirsutum</name>
    <name type="common">Upland cotton</name>
    <name type="synonym">Gossypium mexicanum</name>
    <dbReference type="NCBI Taxonomy" id="3635"/>
    <lineage>
        <taxon>Eukaryota</taxon>
        <taxon>Viridiplantae</taxon>
        <taxon>Streptophyta</taxon>
        <taxon>Embryophyta</taxon>
        <taxon>Tracheophyta</taxon>
        <taxon>Spermatophyta</taxon>
        <taxon>Magnoliopsida</taxon>
        <taxon>eudicotyledons</taxon>
        <taxon>Gunneridae</taxon>
        <taxon>Pentapetalae</taxon>
        <taxon>rosids</taxon>
        <taxon>malvids</taxon>
        <taxon>Malvales</taxon>
        <taxon>Malvaceae</taxon>
        <taxon>Malvoideae</taxon>
        <taxon>Gossypium</taxon>
    </lineage>
</organism>
<evidence type="ECO:0000259" key="1">
    <source>
        <dbReference type="Pfam" id="PF07727"/>
    </source>
</evidence>
<gene>
    <name evidence="3" type="primary">LOC107926646</name>
</gene>